<evidence type="ECO:0000256" key="1">
    <source>
        <dbReference type="SAM" id="Phobius"/>
    </source>
</evidence>
<feature type="transmembrane region" description="Helical" evidence="1">
    <location>
        <begin position="46"/>
        <end position="64"/>
    </location>
</feature>
<feature type="transmembrane region" description="Helical" evidence="1">
    <location>
        <begin position="101"/>
        <end position="122"/>
    </location>
</feature>
<comment type="caution">
    <text evidence="2">The sequence shown here is derived from an EMBL/GenBank/DDBJ whole genome shotgun (WGS) entry which is preliminary data.</text>
</comment>
<keyword evidence="1" id="KW-0812">Transmembrane</keyword>
<protein>
    <submittedName>
        <fullName evidence="2">Uncharacterized protein</fullName>
    </submittedName>
</protein>
<sequence>MKLKVGIIISFFAFIGAMFLPSFQGIDTKNFEYKQLNYFELVKEKWWIYLLLLIVLMLVMTLSLEKSKMASIVFVSGFVFSNLSILSLMNLRLFVNGYPILWGYYVTSILGLLVSIMLVLYAHRER</sequence>
<reference evidence="2 3" key="1">
    <citation type="submission" date="2020-06" db="EMBL/GenBank/DDBJ databases">
        <title>Draft genome sequence of Lactic acid bacteria from Okinawan-style tofu.</title>
        <authorList>
            <person name="Takara I."/>
            <person name="Ikematsu S."/>
        </authorList>
    </citation>
    <scope>NUCLEOTIDE SEQUENCE [LARGE SCALE GENOMIC DNA]</scope>
    <source>
        <strain evidence="3">lg38</strain>
    </source>
</reference>
<gene>
    <name evidence="2" type="ORF">ikelab_22530</name>
</gene>
<proteinExistence type="predicted"/>
<evidence type="ECO:0000313" key="3">
    <source>
        <dbReference type="Proteomes" id="UP000504756"/>
    </source>
</evidence>
<dbReference type="RefSeq" id="WP_160214536.1">
    <property type="nucleotide sequence ID" value="NZ_BLXU01000027.1"/>
</dbReference>
<organism evidence="2 3">
    <name type="scientific">Lactococcus garvieae</name>
    <dbReference type="NCBI Taxonomy" id="1363"/>
    <lineage>
        <taxon>Bacteria</taxon>
        <taxon>Bacillati</taxon>
        <taxon>Bacillota</taxon>
        <taxon>Bacilli</taxon>
        <taxon>Lactobacillales</taxon>
        <taxon>Streptococcaceae</taxon>
        <taxon>Lactococcus</taxon>
    </lineage>
</organism>
<name>A0A6L2ZYP0_9LACT</name>
<dbReference type="AlphaFoldDB" id="A0A6L2ZYP0"/>
<dbReference type="Proteomes" id="UP000504756">
    <property type="component" value="Unassembled WGS sequence"/>
</dbReference>
<feature type="transmembrane region" description="Helical" evidence="1">
    <location>
        <begin position="7"/>
        <end position="26"/>
    </location>
</feature>
<keyword evidence="1" id="KW-1133">Transmembrane helix</keyword>
<evidence type="ECO:0000313" key="2">
    <source>
        <dbReference type="EMBL" id="GFO52978.1"/>
    </source>
</evidence>
<dbReference type="EMBL" id="BLXU01000027">
    <property type="protein sequence ID" value="GFO52978.1"/>
    <property type="molecule type" value="Genomic_DNA"/>
</dbReference>
<feature type="transmembrane region" description="Helical" evidence="1">
    <location>
        <begin position="71"/>
        <end position="95"/>
    </location>
</feature>
<keyword evidence="1" id="KW-0472">Membrane</keyword>
<accession>A0A6L2ZYP0</accession>